<name>A0A5N4E9Z3_CAMDR</name>
<gene>
    <name evidence="2" type="ORF">Cadr_000015520</name>
</gene>
<comment type="caution">
    <text evidence="2">The sequence shown here is derived from an EMBL/GenBank/DDBJ whole genome shotgun (WGS) entry which is preliminary data.</text>
</comment>
<organism evidence="2 3">
    <name type="scientific">Camelus dromedarius</name>
    <name type="common">Dromedary</name>
    <name type="synonym">Arabian camel</name>
    <dbReference type="NCBI Taxonomy" id="9838"/>
    <lineage>
        <taxon>Eukaryota</taxon>
        <taxon>Metazoa</taxon>
        <taxon>Chordata</taxon>
        <taxon>Craniata</taxon>
        <taxon>Vertebrata</taxon>
        <taxon>Euteleostomi</taxon>
        <taxon>Mammalia</taxon>
        <taxon>Eutheria</taxon>
        <taxon>Laurasiatheria</taxon>
        <taxon>Artiodactyla</taxon>
        <taxon>Tylopoda</taxon>
        <taxon>Camelidae</taxon>
        <taxon>Camelus</taxon>
    </lineage>
</organism>
<evidence type="ECO:0000256" key="1">
    <source>
        <dbReference type="SAM" id="MobiDB-lite"/>
    </source>
</evidence>
<accession>A0A5N4E9Z3</accession>
<dbReference type="AlphaFoldDB" id="A0A5N4E9Z3"/>
<protein>
    <submittedName>
        <fullName evidence="2">Uncharacterized protein</fullName>
    </submittedName>
</protein>
<feature type="region of interest" description="Disordered" evidence="1">
    <location>
        <begin position="21"/>
        <end position="45"/>
    </location>
</feature>
<keyword evidence="3" id="KW-1185">Reference proteome</keyword>
<evidence type="ECO:0000313" key="2">
    <source>
        <dbReference type="EMBL" id="KAB1279866.1"/>
    </source>
</evidence>
<reference evidence="2 3" key="1">
    <citation type="journal article" date="2019" name="Mol. Ecol. Resour.">
        <title>Improving Illumina assemblies with Hi-C and long reads: an example with the North African dromedary.</title>
        <authorList>
            <person name="Elbers J.P."/>
            <person name="Rogers M.F."/>
            <person name="Perelman P.L."/>
            <person name="Proskuryakova A.A."/>
            <person name="Serdyukova N.A."/>
            <person name="Johnson W.E."/>
            <person name="Horin P."/>
            <person name="Corander J."/>
            <person name="Murphy D."/>
            <person name="Burger P.A."/>
        </authorList>
    </citation>
    <scope>NUCLEOTIDE SEQUENCE [LARGE SCALE GENOMIC DNA]</scope>
    <source>
        <strain evidence="2">Drom800</strain>
        <tissue evidence="2">Blood</tissue>
    </source>
</reference>
<proteinExistence type="predicted"/>
<sequence>MPSIRPEQSRREEQEVRLKLNLGLGDPGYSNSRGGRVRMHPEGRFQPDSAAAGILEATPGGASESAAPAMAPVPEMSFWPAPNIRSSPLDLYTCFFSDLWIHERLQRIGAMAQKSLQLIQSINPKFERQN</sequence>
<dbReference type="Proteomes" id="UP000299084">
    <property type="component" value="Unassembled WGS sequence"/>
</dbReference>
<evidence type="ECO:0000313" key="3">
    <source>
        <dbReference type="Proteomes" id="UP000299084"/>
    </source>
</evidence>
<dbReference type="EMBL" id="JWIN03000004">
    <property type="protein sequence ID" value="KAB1279866.1"/>
    <property type="molecule type" value="Genomic_DNA"/>
</dbReference>